<reference evidence="2 3" key="1">
    <citation type="journal article" date="2010" name="Stand. Genomic Sci.">
        <title>Complete genome sequence of Segniliparus rotundus type strain (CDC 1076).</title>
        <authorList>
            <person name="Sikorski J."/>
            <person name="Lapidus A."/>
            <person name="Copeland A."/>
            <person name="Misra M."/>
            <person name="Glavina Del Rio T."/>
            <person name="Nolan M."/>
            <person name="Lucas S."/>
            <person name="Chen F."/>
            <person name="Tice H."/>
            <person name="Cheng J.F."/>
            <person name="Jando M."/>
            <person name="Schneider S."/>
            <person name="Bruce D."/>
            <person name="Goodwin L."/>
            <person name="Pitluck S."/>
            <person name="Liolios K."/>
            <person name="Mikhailova N."/>
            <person name="Pati A."/>
            <person name="Ivanova N."/>
            <person name="Mavromatis K."/>
            <person name="Chen A."/>
            <person name="Palaniappan K."/>
            <person name="Chertkov O."/>
            <person name="Land M."/>
            <person name="Hauser L."/>
            <person name="Chang Y.J."/>
            <person name="Jeffries C.D."/>
            <person name="Brettin T."/>
            <person name="Detter J.C."/>
            <person name="Han C."/>
            <person name="Rohde M."/>
            <person name="Goker M."/>
            <person name="Bristow J."/>
            <person name="Eisen J.A."/>
            <person name="Markowitz V."/>
            <person name="Hugenholtz P."/>
            <person name="Kyrpides N.C."/>
            <person name="Klenk H.P."/>
        </authorList>
    </citation>
    <scope>NUCLEOTIDE SEQUENCE [LARGE SCALE GENOMIC DNA]</scope>
    <source>
        <strain evidence="3">ATCC BAA-972 / CDC 1076 / CIP 108378 / DSM 44985 / JCM 13578</strain>
    </source>
</reference>
<dbReference type="EMBL" id="CP001958">
    <property type="protein sequence ID" value="ADG99147.1"/>
    <property type="molecule type" value="Genomic_DNA"/>
</dbReference>
<gene>
    <name evidence="2" type="ordered locus">Srot_2713</name>
</gene>
<dbReference type="KEGG" id="srt:Srot_2713"/>
<accession>D6ZCW0</accession>
<dbReference type="Proteomes" id="UP000002247">
    <property type="component" value="Chromosome"/>
</dbReference>
<feature type="compositionally biased region" description="Basic and acidic residues" evidence="1">
    <location>
        <begin position="164"/>
        <end position="180"/>
    </location>
</feature>
<feature type="region of interest" description="Disordered" evidence="1">
    <location>
        <begin position="164"/>
        <end position="186"/>
    </location>
</feature>
<dbReference type="AlphaFoldDB" id="D6ZCW0"/>
<dbReference type="HOGENOM" id="CLU_966097_0_0_11"/>
<evidence type="ECO:0000313" key="3">
    <source>
        <dbReference type="Proteomes" id="UP000002247"/>
    </source>
</evidence>
<proteinExistence type="predicted"/>
<evidence type="ECO:0000313" key="2">
    <source>
        <dbReference type="EMBL" id="ADG99147.1"/>
    </source>
</evidence>
<sequence length="237" mass="25360">MDPVVAAQKAACAAFRDAMASTNTANQVFLNAVNDPKRDGESEYDKPMTDAANAAAVIFMYASDQIDGAVTPQVPKDLASNLGDFVQILHERAQLYAQHKGGKELNTNIAKYTPAANDLLKTCPAGSSDASPPKLAVAPASSSEAAKQNFCGVYSKQIQQADDAKERFSAATRGDERHPDTQWNDPDQWLAGQAADAGIVFKYAADLIEAQLMPQLSAELADKEKTLVAAMRKLSKL</sequence>
<evidence type="ECO:0000256" key="1">
    <source>
        <dbReference type="SAM" id="MobiDB-lite"/>
    </source>
</evidence>
<keyword evidence="3" id="KW-1185">Reference proteome</keyword>
<name>D6ZCW0_SEGRD</name>
<protein>
    <submittedName>
        <fullName evidence="2">Uncharacterized protein</fullName>
    </submittedName>
</protein>
<organism evidence="2 3">
    <name type="scientific">Segniliparus rotundus (strain ATCC BAA-972 / CDC 1076 / CIP 108378 / DSM 44985 / JCM 13578)</name>
    <dbReference type="NCBI Taxonomy" id="640132"/>
    <lineage>
        <taxon>Bacteria</taxon>
        <taxon>Bacillati</taxon>
        <taxon>Actinomycetota</taxon>
        <taxon>Actinomycetes</taxon>
        <taxon>Mycobacteriales</taxon>
        <taxon>Segniliparaceae</taxon>
        <taxon>Segniliparus</taxon>
    </lineage>
</organism>